<name>A0AAV1VTJ3_LUPLU</name>
<accession>A0AAV1VTJ3</accession>
<feature type="compositionally biased region" description="Low complexity" evidence="1">
    <location>
        <begin position="1"/>
        <end position="13"/>
    </location>
</feature>
<keyword evidence="3" id="KW-1185">Reference proteome</keyword>
<evidence type="ECO:0000313" key="2">
    <source>
        <dbReference type="EMBL" id="CAL0300113.1"/>
    </source>
</evidence>
<reference evidence="2 3" key="1">
    <citation type="submission" date="2024-03" db="EMBL/GenBank/DDBJ databases">
        <authorList>
            <person name="Martinez-Hernandez J."/>
        </authorList>
    </citation>
    <scope>NUCLEOTIDE SEQUENCE [LARGE SCALE GENOMIC DNA]</scope>
</reference>
<gene>
    <name evidence="2" type="ORF">LLUT_LOCUS1173</name>
</gene>
<evidence type="ECO:0000313" key="3">
    <source>
        <dbReference type="Proteomes" id="UP001497480"/>
    </source>
</evidence>
<dbReference type="PANTHER" id="PTHR33237:SF39">
    <property type="match status" value="1"/>
</dbReference>
<sequence>MAATALSKLLTLEKSLEPEGTGTSEGKQNKNDKEPVKMSLPLLTFLDKKKKGWSSFKASISFVQVRKMVWVQIPSKLLAIRLKLKMVRSLMRRKVTKQYKQKGDEYGNEDIGEEPCKKRILMGVRCKPLSCSGILRYDEDGIFLPEITSLTSTPCHLP</sequence>
<dbReference type="AlphaFoldDB" id="A0AAV1VTJ3"/>
<feature type="region of interest" description="Disordered" evidence="1">
    <location>
        <begin position="1"/>
        <end position="33"/>
    </location>
</feature>
<dbReference type="EMBL" id="CAXHTB010000001">
    <property type="protein sequence ID" value="CAL0300113.1"/>
    <property type="molecule type" value="Genomic_DNA"/>
</dbReference>
<proteinExistence type="predicted"/>
<dbReference type="Proteomes" id="UP001497480">
    <property type="component" value="Unassembled WGS sequence"/>
</dbReference>
<protein>
    <submittedName>
        <fullName evidence="2">Uncharacterized protein</fullName>
    </submittedName>
</protein>
<dbReference type="PANTHER" id="PTHR33237">
    <property type="entry name" value="F2P16.13 PROTEIN-RELATED"/>
    <property type="match status" value="1"/>
</dbReference>
<organism evidence="2 3">
    <name type="scientific">Lupinus luteus</name>
    <name type="common">European yellow lupine</name>
    <dbReference type="NCBI Taxonomy" id="3873"/>
    <lineage>
        <taxon>Eukaryota</taxon>
        <taxon>Viridiplantae</taxon>
        <taxon>Streptophyta</taxon>
        <taxon>Embryophyta</taxon>
        <taxon>Tracheophyta</taxon>
        <taxon>Spermatophyta</taxon>
        <taxon>Magnoliopsida</taxon>
        <taxon>eudicotyledons</taxon>
        <taxon>Gunneridae</taxon>
        <taxon>Pentapetalae</taxon>
        <taxon>rosids</taxon>
        <taxon>fabids</taxon>
        <taxon>Fabales</taxon>
        <taxon>Fabaceae</taxon>
        <taxon>Papilionoideae</taxon>
        <taxon>50 kb inversion clade</taxon>
        <taxon>genistoids sensu lato</taxon>
        <taxon>core genistoids</taxon>
        <taxon>Genisteae</taxon>
        <taxon>Lupinus</taxon>
    </lineage>
</organism>
<comment type="caution">
    <text evidence="2">The sequence shown here is derived from an EMBL/GenBank/DDBJ whole genome shotgun (WGS) entry which is preliminary data.</text>
</comment>
<evidence type="ECO:0000256" key="1">
    <source>
        <dbReference type="SAM" id="MobiDB-lite"/>
    </source>
</evidence>